<protein>
    <recommendedName>
        <fullName evidence="4">DUF4386 family protein</fullName>
    </recommendedName>
</protein>
<evidence type="ECO:0000313" key="3">
    <source>
        <dbReference type="Proteomes" id="UP001589611"/>
    </source>
</evidence>
<evidence type="ECO:0000256" key="1">
    <source>
        <dbReference type="SAM" id="Phobius"/>
    </source>
</evidence>
<evidence type="ECO:0000313" key="2">
    <source>
        <dbReference type="EMBL" id="MFB9645596.1"/>
    </source>
</evidence>
<feature type="transmembrane region" description="Helical" evidence="1">
    <location>
        <begin position="163"/>
        <end position="188"/>
    </location>
</feature>
<sequence length="210" mass="22376">MIPELRFDRNARYGAALVGVLFAGFLNIATDFSAFIQAANYAGALGTDVPAVDFAEFVLILGIYITAFVLMPASGARRLGAVTLACVVLLLWATIGIERGIGNIDHPVAFWTFVVNQGLITLVVALGGWLLVRGRHPVAFIVLLLAVIPPIVSRILVDASATSGAYTLVSDAMVIVFGIGGAWLAALIDRMVRRRGEPRVADARDKGDTR</sequence>
<feature type="transmembrane region" description="Helical" evidence="1">
    <location>
        <begin position="138"/>
        <end position="157"/>
    </location>
</feature>
<keyword evidence="1" id="KW-0812">Transmembrane</keyword>
<feature type="transmembrane region" description="Helical" evidence="1">
    <location>
        <begin position="79"/>
        <end position="97"/>
    </location>
</feature>
<dbReference type="Proteomes" id="UP001589611">
    <property type="component" value="Unassembled WGS sequence"/>
</dbReference>
<dbReference type="EMBL" id="JBHMBE010000003">
    <property type="protein sequence ID" value="MFB9645596.1"/>
    <property type="molecule type" value="Genomic_DNA"/>
</dbReference>
<reference evidence="2 3" key="1">
    <citation type="submission" date="2024-09" db="EMBL/GenBank/DDBJ databases">
        <authorList>
            <person name="Sun Q."/>
            <person name="Mori K."/>
        </authorList>
    </citation>
    <scope>NUCLEOTIDE SEQUENCE [LARGE SCALE GENOMIC DNA]</scope>
    <source>
        <strain evidence="2 3">JCM 1342</strain>
    </source>
</reference>
<dbReference type="RefSeq" id="WP_344711989.1">
    <property type="nucleotide sequence ID" value="NZ_BAAAWH010000001.1"/>
</dbReference>
<keyword evidence="1" id="KW-0472">Membrane</keyword>
<feature type="transmembrane region" description="Helical" evidence="1">
    <location>
        <begin position="54"/>
        <end position="72"/>
    </location>
</feature>
<name>A0ABV5SZ15_9MICO</name>
<gene>
    <name evidence="2" type="ORF">ACFFPJ_07280</name>
</gene>
<organism evidence="2 3">
    <name type="scientific">Microbacterium terregens</name>
    <dbReference type="NCBI Taxonomy" id="69363"/>
    <lineage>
        <taxon>Bacteria</taxon>
        <taxon>Bacillati</taxon>
        <taxon>Actinomycetota</taxon>
        <taxon>Actinomycetes</taxon>
        <taxon>Micrococcales</taxon>
        <taxon>Microbacteriaceae</taxon>
        <taxon>Microbacterium</taxon>
    </lineage>
</organism>
<accession>A0ABV5SZ15</accession>
<proteinExistence type="predicted"/>
<evidence type="ECO:0008006" key="4">
    <source>
        <dbReference type="Google" id="ProtNLM"/>
    </source>
</evidence>
<keyword evidence="3" id="KW-1185">Reference proteome</keyword>
<keyword evidence="1" id="KW-1133">Transmembrane helix</keyword>
<comment type="caution">
    <text evidence="2">The sequence shown here is derived from an EMBL/GenBank/DDBJ whole genome shotgun (WGS) entry which is preliminary data.</text>
</comment>
<feature type="transmembrane region" description="Helical" evidence="1">
    <location>
        <begin position="109"/>
        <end position="131"/>
    </location>
</feature>